<name>F8KUH1_HELBC</name>
<keyword evidence="1" id="KW-0614">Plasmid</keyword>
<dbReference type="AlphaFoldDB" id="F8KUH1"/>
<keyword evidence="2" id="KW-1185">Reference proteome</keyword>
<geneLocation type="plasmid" evidence="1 2">
    <name>phbz1</name>
</geneLocation>
<dbReference type="KEGG" id="hbi:HBZC1_p0260"/>
<evidence type="ECO:0000313" key="1">
    <source>
        <dbReference type="EMBL" id="CCB80906.1"/>
    </source>
</evidence>
<sequence length="41" mass="4815">MSLSNVKQYKIYQNTNDRLKNRALGRVDFCPKKRRGAYAPL</sequence>
<organism evidence="1 2">
    <name type="scientific">Helicobacter bizzozeronii (strain CIII-1)</name>
    <dbReference type="NCBI Taxonomy" id="1002804"/>
    <lineage>
        <taxon>Bacteria</taxon>
        <taxon>Pseudomonadati</taxon>
        <taxon>Campylobacterota</taxon>
        <taxon>Epsilonproteobacteria</taxon>
        <taxon>Campylobacterales</taxon>
        <taxon>Helicobacteraceae</taxon>
        <taxon>Helicobacter</taxon>
    </lineage>
</organism>
<dbReference type="Proteomes" id="UP000008387">
    <property type="component" value="Plasmid phbz1"/>
</dbReference>
<dbReference type="EMBL" id="FR871758">
    <property type="protein sequence ID" value="CCB80906.1"/>
    <property type="molecule type" value="Genomic_DNA"/>
</dbReference>
<dbReference type="HOGENOM" id="CLU_3270966_0_0_7"/>
<accession>F8KUH1</accession>
<protein>
    <submittedName>
        <fullName evidence="1">Uncharacterized protein</fullName>
    </submittedName>
</protein>
<gene>
    <name evidence="1" type="ordered locus">HBZC1_p0260</name>
</gene>
<reference evidence="1 2" key="1">
    <citation type="journal article" date="2011" name="J. Bacteriol.">
        <title>Genome sequence of Helicobacter bizzozeronii strain CIII-1, an isolate from human gastric mucosa.</title>
        <authorList>
            <person name="Schott T."/>
            <person name="Rossi M."/>
            <person name="Hanninen M.L."/>
        </authorList>
    </citation>
    <scope>NUCLEOTIDE SEQUENCE [LARGE SCALE GENOMIC DNA]</scope>
    <source>
        <strain evidence="1 2">CIII-1</strain>
        <plasmid evidence="1">phbz1</plasmid>
    </source>
</reference>
<evidence type="ECO:0000313" key="2">
    <source>
        <dbReference type="Proteomes" id="UP000008387"/>
    </source>
</evidence>
<proteinExistence type="predicted"/>